<dbReference type="FunFam" id="3.40.50.1970:FF:000007">
    <property type="entry name" value="Pentafunctional AROM polypeptide"/>
    <property type="match status" value="1"/>
</dbReference>
<keyword evidence="10" id="KW-0963">Cytoplasm</keyword>
<dbReference type="InterPro" id="IPR030960">
    <property type="entry name" value="DHQS/DOIS_N"/>
</dbReference>
<dbReference type="GO" id="GO:0003856">
    <property type="term" value="F:3-dehydroquinate synthase activity"/>
    <property type="evidence" value="ECO:0007669"/>
    <property type="project" value="UniProtKB-EC"/>
</dbReference>
<dbReference type="Pfam" id="PF24621">
    <property type="entry name" value="DHQS_C"/>
    <property type="match status" value="1"/>
</dbReference>
<comment type="cofactor">
    <cofactor evidence="2">
        <name>NAD(+)</name>
        <dbReference type="ChEBI" id="CHEBI:57540"/>
    </cofactor>
</comment>
<gene>
    <name evidence="21" type="ORF">UFOPK3401_00319</name>
</gene>
<dbReference type="NCBIfam" id="TIGR01357">
    <property type="entry name" value="aroB"/>
    <property type="match status" value="1"/>
</dbReference>
<comment type="cofactor">
    <cofactor evidence="4">
        <name>Zn(2+)</name>
        <dbReference type="ChEBI" id="CHEBI:29105"/>
    </cofactor>
</comment>
<evidence type="ECO:0000256" key="6">
    <source>
        <dbReference type="ARBA" id="ARBA00004661"/>
    </source>
</evidence>
<evidence type="ECO:0000256" key="8">
    <source>
        <dbReference type="ARBA" id="ARBA00013031"/>
    </source>
</evidence>
<dbReference type="GO" id="GO:0005737">
    <property type="term" value="C:cytoplasm"/>
    <property type="evidence" value="ECO:0007669"/>
    <property type="project" value="UniProtKB-SubCell"/>
</dbReference>
<keyword evidence="13" id="KW-0547">Nucleotide-binding</keyword>
<dbReference type="GO" id="GO:0000166">
    <property type="term" value="F:nucleotide binding"/>
    <property type="evidence" value="ECO:0007669"/>
    <property type="project" value="UniProtKB-KW"/>
</dbReference>
<evidence type="ECO:0000256" key="3">
    <source>
        <dbReference type="ARBA" id="ARBA00001941"/>
    </source>
</evidence>
<dbReference type="HAMAP" id="MF_00110">
    <property type="entry name" value="DHQ_synthase"/>
    <property type="match status" value="1"/>
</dbReference>
<keyword evidence="11" id="KW-0028">Amino-acid biosynthesis</keyword>
<evidence type="ECO:0000256" key="9">
    <source>
        <dbReference type="ARBA" id="ARBA00017684"/>
    </source>
</evidence>
<dbReference type="PANTHER" id="PTHR43622:SF7">
    <property type="entry name" value="3-DEHYDROQUINATE SYNTHASE, CHLOROPLASTIC"/>
    <property type="match status" value="1"/>
</dbReference>
<evidence type="ECO:0000256" key="17">
    <source>
        <dbReference type="ARBA" id="ARBA00023239"/>
    </source>
</evidence>
<dbReference type="Pfam" id="PF01761">
    <property type="entry name" value="DHQ_synthase"/>
    <property type="match status" value="1"/>
</dbReference>
<dbReference type="InterPro" id="IPR030963">
    <property type="entry name" value="DHQ_synth_fam"/>
</dbReference>
<comment type="pathway">
    <text evidence="6">Metabolic intermediate biosynthesis; chorismate biosynthesis; chorismate from D-erythrose 4-phosphate and phosphoenolpyruvate: step 2/7.</text>
</comment>
<dbReference type="AlphaFoldDB" id="A0A6J7CV02"/>
<dbReference type="CDD" id="cd08195">
    <property type="entry name" value="DHQS"/>
    <property type="match status" value="1"/>
</dbReference>
<keyword evidence="16" id="KW-0057">Aromatic amino acid biosynthesis</keyword>
<evidence type="ECO:0000259" key="20">
    <source>
        <dbReference type="Pfam" id="PF24621"/>
    </source>
</evidence>
<sequence>MTTIAVRTPDPYSVIVGRGVLDSVPELLQVGTTRVAVIYAPAVKNVAEQVASRLAASHRMVLMHELPDAEAAKTVSTLDACWAALGAAGFTRNDAVVSVGGGATTDLVGFVAATWLRGIDVIHVPTTTLAMVDAAVGGKTGINTSAGKNLVGAFHEPRGVLVDLDVLSELPLEEHRAGLPEIVKAGWIRDSVILDLIEADPQAALDPSHPVCQELITRAISVKADVVSGDLREVAISGVSREILNYGHTFGHAIEKVENYSWRHGHAVSVGMIFAAELAHALGMMDRAMVDRHRSLLTALGLPISYGRADQWNELLETMRIDKKARGAVMRFVLLESVAKPVGVNNPDSHALETAFRSVAASQ</sequence>
<evidence type="ECO:0000256" key="12">
    <source>
        <dbReference type="ARBA" id="ARBA00022723"/>
    </source>
</evidence>
<comment type="cofactor">
    <cofactor evidence="3">
        <name>Co(2+)</name>
        <dbReference type="ChEBI" id="CHEBI:48828"/>
    </cofactor>
</comment>
<evidence type="ECO:0000256" key="7">
    <source>
        <dbReference type="ARBA" id="ARBA00005412"/>
    </source>
</evidence>
<evidence type="ECO:0000256" key="13">
    <source>
        <dbReference type="ARBA" id="ARBA00022741"/>
    </source>
</evidence>
<proteinExistence type="inferred from homology"/>
<dbReference type="InterPro" id="IPR016037">
    <property type="entry name" value="DHQ_synth_AroB"/>
</dbReference>
<evidence type="ECO:0000256" key="5">
    <source>
        <dbReference type="ARBA" id="ARBA00004496"/>
    </source>
</evidence>
<evidence type="ECO:0000256" key="2">
    <source>
        <dbReference type="ARBA" id="ARBA00001911"/>
    </source>
</evidence>
<dbReference type="PANTHER" id="PTHR43622">
    <property type="entry name" value="3-DEHYDROQUINATE SYNTHASE"/>
    <property type="match status" value="1"/>
</dbReference>
<evidence type="ECO:0000313" key="21">
    <source>
        <dbReference type="EMBL" id="CAB4862367.1"/>
    </source>
</evidence>
<dbReference type="Gene3D" id="3.40.50.1970">
    <property type="match status" value="1"/>
</dbReference>
<evidence type="ECO:0000259" key="19">
    <source>
        <dbReference type="Pfam" id="PF01761"/>
    </source>
</evidence>
<evidence type="ECO:0000256" key="1">
    <source>
        <dbReference type="ARBA" id="ARBA00001393"/>
    </source>
</evidence>
<dbReference type="EMBL" id="CAFBLM010000008">
    <property type="protein sequence ID" value="CAB4862367.1"/>
    <property type="molecule type" value="Genomic_DNA"/>
</dbReference>
<evidence type="ECO:0000256" key="16">
    <source>
        <dbReference type="ARBA" id="ARBA00023141"/>
    </source>
</evidence>
<organism evidence="21">
    <name type="scientific">freshwater metagenome</name>
    <dbReference type="NCBI Taxonomy" id="449393"/>
    <lineage>
        <taxon>unclassified sequences</taxon>
        <taxon>metagenomes</taxon>
        <taxon>ecological metagenomes</taxon>
    </lineage>
</organism>
<dbReference type="PIRSF" id="PIRSF001455">
    <property type="entry name" value="DHQ_synth"/>
    <property type="match status" value="1"/>
</dbReference>
<feature type="domain" description="3-dehydroquinate synthase N-terminal" evidence="19">
    <location>
        <begin position="65"/>
        <end position="175"/>
    </location>
</feature>
<accession>A0A6J7CV02</accession>
<evidence type="ECO:0000256" key="15">
    <source>
        <dbReference type="ARBA" id="ARBA00023027"/>
    </source>
</evidence>
<evidence type="ECO:0000256" key="10">
    <source>
        <dbReference type="ARBA" id="ARBA00022490"/>
    </source>
</evidence>
<evidence type="ECO:0000256" key="11">
    <source>
        <dbReference type="ARBA" id="ARBA00022605"/>
    </source>
</evidence>
<protein>
    <recommendedName>
        <fullName evidence="9">3-dehydroquinate synthase</fullName>
        <ecNumber evidence="8">4.2.3.4</ecNumber>
    </recommendedName>
</protein>
<keyword evidence="17" id="KW-0456">Lyase</keyword>
<dbReference type="Gene3D" id="1.20.1090.10">
    <property type="entry name" value="Dehydroquinate synthase-like - alpha domain"/>
    <property type="match status" value="1"/>
</dbReference>
<dbReference type="GO" id="GO:0009073">
    <property type="term" value="P:aromatic amino acid family biosynthetic process"/>
    <property type="evidence" value="ECO:0007669"/>
    <property type="project" value="UniProtKB-KW"/>
</dbReference>
<dbReference type="InterPro" id="IPR050071">
    <property type="entry name" value="Dehydroquinate_synthase"/>
</dbReference>
<keyword evidence="12" id="KW-0479">Metal-binding</keyword>
<name>A0A6J7CV02_9ZZZZ</name>
<dbReference type="EC" id="4.2.3.4" evidence="8"/>
<evidence type="ECO:0000256" key="14">
    <source>
        <dbReference type="ARBA" id="ARBA00022833"/>
    </source>
</evidence>
<reference evidence="21" key="1">
    <citation type="submission" date="2020-05" db="EMBL/GenBank/DDBJ databases">
        <authorList>
            <person name="Chiriac C."/>
            <person name="Salcher M."/>
            <person name="Ghai R."/>
            <person name="Kavagutti S V."/>
        </authorList>
    </citation>
    <scope>NUCLEOTIDE SEQUENCE</scope>
</reference>
<dbReference type="GO" id="GO:0046872">
    <property type="term" value="F:metal ion binding"/>
    <property type="evidence" value="ECO:0007669"/>
    <property type="project" value="UniProtKB-KW"/>
</dbReference>
<evidence type="ECO:0000256" key="4">
    <source>
        <dbReference type="ARBA" id="ARBA00001947"/>
    </source>
</evidence>
<keyword evidence="18" id="KW-0170">Cobalt</keyword>
<dbReference type="InterPro" id="IPR056179">
    <property type="entry name" value="DHQS_C"/>
</dbReference>
<keyword evidence="14" id="KW-0862">Zinc</keyword>
<evidence type="ECO:0000256" key="18">
    <source>
        <dbReference type="ARBA" id="ARBA00023285"/>
    </source>
</evidence>
<keyword evidence="15" id="KW-0520">NAD</keyword>
<comment type="catalytic activity">
    <reaction evidence="1">
        <text>7-phospho-2-dehydro-3-deoxy-D-arabino-heptonate = 3-dehydroquinate + phosphate</text>
        <dbReference type="Rhea" id="RHEA:21968"/>
        <dbReference type="ChEBI" id="CHEBI:32364"/>
        <dbReference type="ChEBI" id="CHEBI:43474"/>
        <dbReference type="ChEBI" id="CHEBI:58394"/>
        <dbReference type="EC" id="4.2.3.4"/>
    </reaction>
</comment>
<comment type="similarity">
    <text evidence="7">Belongs to the sugar phosphate cyclases superfamily. Dehydroquinate synthase family.</text>
</comment>
<comment type="subcellular location">
    <subcellularLocation>
        <location evidence="5">Cytoplasm</location>
    </subcellularLocation>
</comment>
<dbReference type="GO" id="GO:0008652">
    <property type="term" value="P:amino acid biosynthetic process"/>
    <property type="evidence" value="ECO:0007669"/>
    <property type="project" value="UniProtKB-KW"/>
</dbReference>
<feature type="domain" description="3-dehydroquinate synthase C-terminal" evidence="20">
    <location>
        <begin position="178"/>
        <end position="325"/>
    </location>
</feature>
<dbReference type="SUPFAM" id="SSF56796">
    <property type="entry name" value="Dehydroquinate synthase-like"/>
    <property type="match status" value="1"/>
</dbReference>